<keyword evidence="2" id="KW-0812">Transmembrane</keyword>
<evidence type="ECO:0008006" key="5">
    <source>
        <dbReference type="Google" id="ProtNLM"/>
    </source>
</evidence>
<dbReference type="GeneID" id="68614058"/>
<name>A0AAV3UM62_9EURY</name>
<dbReference type="AlphaFoldDB" id="A0AAV3UM62"/>
<reference evidence="3 4" key="1">
    <citation type="journal article" date="2019" name="Int. J. Syst. Evol. Microbiol.">
        <title>The Global Catalogue of Microorganisms (GCM) 10K type strain sequencing project: providing services to taxonomists for standard genome sequencing and annotation.</title>
        <authorList>
            <consortium name="The Broad Institute Genomics Platform"/>
            <consortium name="The Broad Institute Genome Sequencing Center for Infectious Disease"/>
            <person name="Wu L."/>
            <person name="Ma J."/>
        </authorList>
    </citation>
    <scope>NUCLEOTIDE SEQUENCE [LARGE SCALE GENOMIC DNA]</scope>
    <source>
        <strain evidence="3 4">JCM 17504</strain>
    </source>
</reference>
<keyword evidence="4" id="KW-1185">Reference proteome</keyword>
<dbReference type="Proteomes" id="UP001501729">
    <property type="component" value="Unassembled WGS sequence"/>
</dbReference>
<keyword evidence="2" id="KW-0472">Membrane</keyword>
<feature type="transmembrane region" description="Helical" evidence="2">
    <location>
        <begin position="96"/>
        <end position="114"/>
    </location>
</feature>
<comment type="caution">
    <text evidence="3">The sequence shown here is derived from an EMBL/GenBank/DDBJ whole genome shotgun (WGS) entry which is preliminary data.</text>
</comment>
<dbReference type="EMBL" id="BAABKX010000015">
    <property type="protein sequence ID" value="GAA5058065.1"/>
    <property type="molecule type" value="Genomic_DNA"/>
</dbReference>
<protein>
    <recommendedName>
        <fullName evidence="5">MYXO-CTERM domain-containing protein</fullName>
    </recommendedName>
</protein>
<accession>A0AAV3UM62</accession>
<evidence type="ECO:0000256" key="2">
    <source>
        <dbReference type="SAM" id="Phobius"/>
    </source>
</evidence>
<evidence type="ECO:0000313" key="3">
    <source>
        <dbReference type="EMBL" id="GAA5058065.1"/>
    </source>
</evidence>
<feature type="compositionally biased region" description="Acidic residues" evidence="1">
    <location>
        <begin position="68"/>
        <end position="88"/>
    </location>
</feature>
<evidence type="ECO:0000256" key="1">
    <source>
        <dbReference type="SAM" id="MobiDB-lite"/>
    </source>
</evidence>
<evidence type="ECO:0000313" key="4">
    <source>
        <dbReference type="Proteomes" id="UP001501729"/>
    </source>
</evidence>
<proteinExistence type="predicted"/>
<sequence>MSLLEVNIEKPALVEERVYPNEDTAPASARTKTESSERSVVSLIKPLVGLLVVAAVALFARKLRAPSDETEDDSASLETDDFETDEFNAESGRGKSAAGVVGVLVSLLGVIALARKVRGGSVDE</sequence>
<feature type="region of interest" description="Disordered" evidence="1">
    <location>
        <begin position="65"/>
        <end position="95"/>
    </location>
</feature>
<keyword evidence="2" id="KW-1133">Transmembrane helix</keyword>
<gene>
    <name evidence="3" type="ORF">GCM10025751_40650</name>
</gene>
<dbReference type="RefSeq" id="WP_227773827.1">
    <property type="nucleotide sequence ID" value="NZ_BAABKX010000015.1"/>
</dbReference>
<organism evidence="3 4">
    <name type="scientific">Haladaptatus pallidirubidus</name>
    <dbReference type="NCBI Taxonomy" id="1008152"/>
    <lineage>
        <taxon>Archaea</taxon>
        <taxon>Methanobacteriati</taxon>
        <taxon>Methanobacteriota</taxon>
        <taxon>Stenosarchaea group</taxon>
        <taxon>Halobacteria</taxon>
        <taxon>Halobacteriales</taxon>
        <taxon>Haladaptataceae</taxon>
        <taxon>Haladaptatus</taxon>
    </lineage>
</organism>
<feature type="transmembrane region" description="Helical" evidence="2">
    <location>
        <begin position="40"/>
        <end position="60"/>
    </location>
</feature>